<keyword evidence="2" id="KW-1185">Reference proteome</keyword>
<dbReference type="RefSeq" id="XP_024945854.1">
    <property type="nucleotide sequence ID" value="XM_025090086.1"/>
</dbReference>
<organism evidence="2 3">
    <name type="scientific">Cephus cinctus</name>
    <name type="common">Wheat stem sawfly</name>
    <dbReference type="NCBI Taxonomy" id="211228"/>
    <lineage>
        <taxon>Eukaryota</taxon>
        <taxon>Metazoa</taxon>
        <taxon>Ecdysozoa</taxon>
        <taxon>Arthropoda</taxon>
        <taxon>Hexapoda</taxon>
        <taxon>Insecta</taxon>
        <taxon>Pterygota</taxon>
        <taxon>Neoptera</taxon>
        <taxon>Endopterygota</taxon>
        <taxon>Hymenoptera</taxon>
        <taxon>Cephoidea</taxon>
        <taxon>Cephidae</taxon>
        <taxon>Cephus</taxon>
    </lineage>
</organism>
<evidence type="ECO:0000256" key="1">
    <source>
        <dbReference type="SAM" id="Coils"/>
    </source>
</evidence>
<keyword evidence="1" id="KW-0175">Coiled coil</keyword>
<evidence type="ECO:0000313" key="3">
    <source>
        <dbReference type="RefSeq" id="XP_024945854.1"/>
    </source>
</evidence>
<protein>
    <submittedName>
        <fullName evidence="3">Uncharacterized protein LOC112495110</fullName>
    </submittedName>
</protein>
<dbReference type="KEGG" id="ccin:112495110"/>
<gene>
    <name evidence="3" type="primary">LOC112495110</name>
</gene>
<feature type="coiled-coil region" evidence="1">
    <location>
        <begin position="163"/>
        <end position="225"/>
    </location>
</feature>
<dbReference type="GeneID" id="112495110"/>
<evidence type="ECO:0000313" key="2">
    <source>
        <dbReference type="Proteomes" id="UP000694920"/>
    </source>
</evidence>
<dbReference type="AlphaFoldDB" id="A0AAJ7RSF6"/>
<name>A0AAJ7RSF6_CEPCN</name>
<dbReference type="Proteomes" id="UP000694920">
    <property type="component" value="Unplaced"/>
</dbReference>
<reference evidence="3" key="1">
    <citation type="submission" date="2025-08" db="UniProtKB">
        <authorList>
            <consortium name="RefSeq"/>
        </authorList>
    </citation>
    <scope>IDENTIFICATION</scope>
</reference>
<sequence>MFNRIHLVLRLVLEFMDKYPFVEDFLKDMKNVKRPHNLTLSTAIHLLWTRLKTIPESLSRNLTKTEVEPKHGMAFTKMSKSTQSSGSLGTCESCSMAGRTIIELIRGMDLVLRENELISTAAAERELTKLDLFEKTQWSVMSRLMAAINQDARMILDLMRETSLKSEATRSELENQVKNLEAELLLRKVESSASESRNVKTASRLKDVLQELENLRNEGSLARERNMEMSNSCKIAQTRISLLEECNRILQYQTVAVAECKRSVEKSLKECREEKENLGVLLRVSHNENNAVSRAF</sequence>
<proteinExistence type="predicted"/>
<accession>A0AAJ7RSF6</accession>